<proteinExistence type="predicted"/>
<dbReference type="VEuPathDB" id="FungiDB:FOZG_14717"/>
<dbReference type="Pfam" id="PF24883">
    <property type="entry name" value="NPHP3_N"/>
    <property type="match status" value="1"/>
</dbReference>
<gene>
    <name evidence="3" type="ORF">FOZG_14717</name>
</gene>
<dbReference type="PANTHER" id="PTHR10039:SF17">
    <property type="entry name" value="FUNGAL STAND N-TERMINAL GOODBYE DOMAIN-CONTAINING PROTEIN-RELATED"/>
    <property type="match status" value="1"/>
</dbReference>
<dbReference type="SUPFAM" id="SSF52540">
    <property type="entry name" value="P-loop containing nucleoside triphosphate hydrolases"/>
    <property type="match status" value="1"/>
</dbReference>
<sequence>MTDMHIGKAANVGHVEIAQQTNNVYDTDVEKDSCLKDLYITNPSADKKRIERDKGGLLKDCYSWILYNDNFVQWRDDPEQHLLWIKGDPGKGKTMLLAGLITELEKTSHDGIFYFFCQAARPSHRTASNVLRGIIWFLVSKRPGLKSYVRREYDQAGSNIFTDHNAWYALSGILTAILEDKTSADYIIIIDALDECIEGREKLVGYISQCLISCKAKWVISSRNWPEIESQLDATQSQVQLQLELNHASISNAVLKFVDSKIDRLNSTYDRPNRERIRKHLLDNANDTFLWVALVCQELGKPGVNNYHSSNILKRFPAGLNELYARMICDIKEQDMDWCRAILAAIAVALRPLSLQELAAADGILTEWVEDKKTLSSLVTSCGSLLTIRENKVYTVHQSVNDFLRDTPKILPSGIGQQHYFIFDCSLNVMHDRLHRNLYKLKDSCALIDEIDVLEGSSLTIIGYACVYWVDHFCSWLLTDNQHQNNFCYTMITQFLENKYLYWLEAMSLLRCTSEAIEAMQRLEDKLEGRVSDELKLLVKDAVRFASKHRTIMDVAPLQLYDSALILTPQLSKIKGCFNQEINKFIDVFSPNFQRWDACLQTIPGIASRFDNSAICEFSPDGGQVATINSNADSLLLMDASTGGLVKSIESPGGRLHKFTFYPSGDHLVTLSGDTRDETRLSIFHLPNVERSKSFTFLKSSGSTILSVSPDGKLLAIASDYHTVDIWHMASETKVDSCHTIPGCFILYIFWINIPSHPQALLILGWDDISIWGLDTRHQASKLMSLKGIELSYAATISRDRACCAVFQGRKELVLYSWGSSITVQKIARFDRMKYVNDASWVADGRLIALCGDFGIELWDLEAKRLVAQVRGDPAKTICYGRNRQLASLGFQNGTLKIWSLDTILSHSKPTTQQSASIVRAFITSPSGKVAVISNNAKFDMLSIVVDGRFHHLPKTLQNSPPAAYYTTESLVFGHDDYFAVATNLGAIDVFNFDHDTGLYYCERRIGEHSTDRIRFNDCTIIQFWSQGQIMTLDTRIRFWDLKTGICSRVLSIPIESWNIRSAVTADGRVAMAERLYSAWIVIWDIMNGKEIQHFELGGLLNHPDLVFSLSLDSRGILAICTQRYIFIGNANDGTWIRGYSLSAVVPRMTFLTPGLRLDTGFGVLKYDLRDDGSDDIPRLVADDYWDPRYLRLSYTKSEAWLMKGSRRILWIPRQDVDPKRFSIQTDLETVNSVMSTVEINDAVFCQEHLAEICEDCSVDLREENDAFYGFDSVERDAIESPHASINDDGVYMCKKHDSATCNQCFGWKKKITKARMDAKKAGKH</sequence>
<dbReference type="InterPro" id="IPR015943">
    <property type="entry name" value="WD40/YVTN_repeat-like_dom_sf"/>
</dbReference>
<reference evidence="3" key="2">
    <citation type="submission" date="2012-06" db="EMBL/GenBank/DDBJ databases">
        <title>Annotation of the Genome Sequence of Fusarium oxysporum Fo47.</title>
        <authorList>
            <consortium name="The Broad Institute Genomics Platform"/>
            <person name="Ma L.-J."/>
            <person name="Corby-Kistler H."/>
            <person name="Broz K."/>
            <person name="Gale L.R."/>
            <person name="Jonkers W."/>
            <person name="O'Donnell K."/>
            <person name="Ploetz R."/>
            <person name="Steinberg C."/>
            <person name="Schwartz D.C."/>
            <person name="VanEtten H."/>
            <person name="Zhou S."/>
            <person name="Young S.K."/>
            <person name="Zeng Q."/>
            <person name="Gargeya S."/>
            <person name="Fitzgerald M."/>
            <person name="Abouelleil A."/>
            <person name="Alvarado L."/>
            <person name="Chapman S.B."/>
            <person name="Gainer-Dewar J."/>
            <person name="Goldberg J."/>
            <person name="Griggs A."/>
            <person name="Gujja S."/>
            <person name="Hansen M."/>
            <person name="Howarth C."/>
            <person name="Imamovic A."/>
            <person name="Ireland A."/>
            <person name="Larimer J."/>
            <person name="McCowan C."/>
            <person name="Murphy C."/>
            <person name="Pearson M."/>
            <person name="Poon T.W."/>
            <person name="Priest M."/>
            <person name="Roberts A."/>
            <person name="Saif S."/>
            <person name="Shea T."/>
            <person name="Sykes S."/>
            <person name="Wortman J."/>
            <person name="Nusbaum C."/>
            <person name="Birren B."/>
        </authorList>
    </citation>
    <scope>NUCLEOTIDE SEQUENCE</scope>
    <source>
        <strain evidence="3">Fo47</strain>
    </source>
</reference>
<name>W9JM59_FUSOX</name>
<keyword evidence="1" id="KW-0677">Repeat</keyword>
<dbReference type="PROSITE" id="PS50837">
    <property type="entry name" value="NACHT"/>
    <property type="match status" value="1"/>
</dbReference>
<dbReference type="InterPro" id="IPR027417">
    <property type="entry name" value="P-loop_NTPase"/>
</dbReference>
<evidence type="ECO:0000259" key="2">
    <source>
        <dbReference type="PROSITE" id="PS50837"/>
    </source>
</evidence>
<dbReference type="EMBL" id="JH717907">
    <property type="protein sequence ID" value="EWZ31589.1"/>
    <property type="molecule type" value="Genomic_DNA"/>
</dbReference>
<dbReference type="Gene3D" id="3.40.50.300">
    <property type="entry name" value="P-loop containing nucleotide triphosphate hydrolases"/>
    <property type="match status" value="1"/>
</dbReference>
<dbReference type="SUPFAM" id="SSF82171">
    <property type="entry name" value="DPP6 N-terminal domain-like"/>
    <property type="match status" value="1"/>
</dbReference>
<protein>
    <recommendedName>
        <fullName evidence="2">NACHT domain-containing protein</fullName>
    </recommendedName>
</protein>
<dbReference type="InterPro" id="IPR007111">
    <property type="entry name" value="NACHT_NTPase"/>
</dbReference>
<evidence type="ECO:0000313" key="3">
    <source>
        <dbReference type="EMBL" id="EWZ31589.1"/>
    </source>
</evidence>
<dbReference type="Gene3D" id="2.130.10.10">
    <property type="entry name" value="YVTN repeat-like/Quinoprotein amine dehydrogenase"/>
    <property type="match status" value="3"/>
</dbReference>
<dbReference type="SMART" id="SM00320">
    <property type="entry name" value="WD40"/>
    <property type="match status" value="4"/>
</dbReference>
<dbReference type="PANTHER" id="PTHR10039">
    <property type="entry name" value="AMELOGENIN"/>
    <property type="match status" value="1"/>
</dbReference>
<feature type="domain" description="NACHT" evidence="2">
    <location>
        <begin position="81"/>
        <end position="297"/>
    </location>
</feature>
<dbReference type="SUPFAM" id="SSF101898">
    <property type="entry name" value="NHL repeat"/>
    <property type="match status" value="1"/>
</dbReference>
<dbReference type="InterPro" id="IPR001680">
    <property type="entry name" value="WD40_rpt"/>
</dbReference>
<accession>W9JM59</accession>
<reference evidence="3" key="1">
    <citation type="submission" date="2011-06" db="EMBL/GenBank/DDBJ databases">
        <title>The Genome Sequence of Fusarium oxysporum Fo47.</title>
        <authorList>
            <consortium name="The Broad Institute Genome Sequencing Platform"/>
            <person name="Ma L.-J."/>
            <person name="Gale L.R."/>
            <person name="Schwartz D.C."/>
            <person name="Zhou S."/>
            <person name="Corby-Kistler H."/>
            <person name="Young S.K."/>
            <person name="Zeng Q."/>
            <person name="Gargeya S."/>
            <person name="Fitzgerald M."/>
            <person name="Haas B."/>
            <person name="Abouelleil A."/>
            <person name="Alvarado L."/>
            <person name="Arachchi H.M."/>
            <person name="Berlin A."/>
            <person name="Brown A."/>
            <person name="Chapman S.B."/>
            <person name="Chen Z."/>
            <person name="Dunbar C."/>
            <person name="Freedman E."/>
            <person name="Gearin G."/>
            <person name="Gellesch M."/>
            <person name="Goldberg J."/>
            <person name="Griggs A."/>
            <person name="Gujja S."/>
            <person name="Heiman D."/>
            <person name="Howarth C."/>
            <person name="Larson L."/>
            <person name="Lui A."/>
            <person name="MacDonald P.J.P."/>
            <person name="Mehta T."/>
            <person name="Montmayeur A."/>
            <person name="Murphy C."/>
            <person name="Neiman D."/>
            <person name="Pearson M."/>
            <person name="Priest M."/>
            <person name="Roberts A."/>
            <person name="Saif S."/>
            <person name="Shea T."/>
            <person name="Shenoy N."/>
            <person name="Sisk P."/>
            <person name="Stolte C."/>
            <person name="Sykes S."/>
            <person name="Wortman J."/>
            <person name="Nusbaum C."/>
            <person name="Birren B."/>
        </authorList>
    </citation>
    <scope>NUCLEOTIDE SEQUENCE [LARGE SCALE GENOMIC DNA]</scope>
    <source>
        <strain evidence="3">Fo47</strain>
    </source>
</reference>
<dbReference type="Proteomes" id="UP000030766">
    <property type="component" value="Unassembled WGS sequence"/>
</dbReference>
<organism evidence="3">
    <name type="scientific">Fusarium oxysporum Fo47</name>
    <dbReference type="NCBI Taxonomy" id="660027"/>
    <lineage>
        <taxon>Eukaryota</taxon>
        <taxon>Fungi</taxon>
        <taxon>Dikarya</taxon>
        <taxon>Ascomycota</taxon>
        <taxon>Pezizomycotina</taxon>
        <taxon>Sordariomycetes</taxon>
        <taxon>Hypocreomycetidae</taxon>
        <taxon>Hypocreales</taxon>
        <taxon>Nectriaceae</taxon>
        <taxon>Fusarium</taxon>
        <taxon>Fusarium oxysporum species complex</taxon>
    </lineage>
</organism>
<dbReference type="InterPro" id="IPR056884">
    <property type="entry name" value="NPHP3-like_N"/>
</dbReference>
<evidence type="ECO:0000256" key="1">
    <source>
        <dbReference type="ARBA" id="ARBA00022737"/>
    </source>
</evidence>
<dbReference type="HOGENOM" id="CLU_000288_6_16_1"/>